<evidence type="ECO:0000256" key="1">
    <source>
        <dbReference type="SAM" id="Coils"/>
    </source>
</evidence>
<dbReference type="PROSITE" id="PS01287">
    <property type="entry name" value="RTC"/>
    <property type="match status" value="1"/>
</dbReference>
<feature type="region of interest" description="Disordered" evidence="2">
    <location>
        <begin position="530"/>
        <end position="551"/>
    </location>
</feature>
<evidence type="ECO:0000313" key="4">
    <source>
        <dbReference type="Proteomes" id="UP000652761"/>
    </source>
</evidence>
<dbReference type="Proteomes" id="UP000652761">
    <property type="component" value="Unassembled WGS sequence"/>
</dbReference>
<feature type="compositionally biased region" description="Basic and acidic residues" evidence="2">
    <location>
        <begin position="165"/>
        <end position="176"/>
    </location>
</feature>
<feature type="coiled-coil region" evidence="1">
    <location>
        <begin position="596"/>
        <end position="630"/>
    </location>
</feature>
<dbReference type="InterPro" id="IPR020719">
    <property type="entry name" value="RNA3'_term_phos_cycl-like_CS"/>
</dbReference>
<sequence length="734" mass="77910">MQINFSPCLSNNKGWTRRLFFVGWRKGANVLKWDFPVRVVEPLKKVDMAPFLIQGAAAASQSLNTVGVNHAEGYLTEYKLVKYKLSHTWDDEEVATGQGQKEMVNYAETIPVSLHLIRLDEDAPVKESGAAKTMTGGGAMKKASEKAVIAEAASLPQPKRKEKRKAAQLESRAEDHTSEEEVSDGRRARKKKKAARAVPRTIEAAAGAEEEEEDLEPLLARRTRQVVRTPEQRASVASIVDRSEAVTKMSTELGLIMVSDESDRSGGRAKSPMHEIQGALPGEGVDQGSAEQGGASDEGAQFSAEDGAVVADSGRGVGEVNTLTPAMAAESGAGEAVLPRGNVPQGGGEILPLMPPTSVVTIGCVVSESAAESAAEVIVEGIVVGESAVLSGEGGTQALGDAEEGRATAFATSATEAGGEVRPATRQETVGADGTMASSSVVAMASGSGQQKDLEIDVAPVPSSAAAAGGESSGDGRRPLMEVLQRKLPEVPSVAALEETLCRVETLPKKLPASPTASYLDRLARCQDLTPEKTPEMPTERYHPEGQEDDGASDVDLEALVDGISTSLGVLKALAARARKQKYLCEAHAAFCEDLTARHKAREADLEEEVKNLKTALQASELNVALVRAEKDALAKVVSDAGVRAVADYKAGSDYKEDLEQYGARCYRVGLNTGKDFGERLSWVERAREAFEAAVQECRRRTNDACLDDVRFAQFQSGQMPSLDEGAGPSEQAP</sequence>
<organism evidence="3 4">
    <name type="scientific">Colocasia esculenta</name>
    <name type="common">Wild taro</name>
    <name type="synonym">Arum esculentum</name>
    <dbReference type="NCBI Taxonomy" id="4460"/>
    <lineage>
        <taxon>Eukaryota</taxon>
        <taxon>Viridiplantae</taxon>
        <taxon>Streptophyta</taxon>
        <taxon>Embryophyta</taxon>
        <taxon>Tracheophyta</taxon>
        <taxon>Spermatophyta</taxon>
        <taxon>Magnoliopsida</taxon>
        <taxon>Liliopsida</taxon>
        <taxon>Araceae</taxon>
        <taxon>Aroideae</taxon>
        <taxon>Colocasieae</taxon>
        <taxon>Colocasia</taxon>
    </lineage>
</organism>
<evidence type="ECO:0000313" key="3">
    <source>
        <dbReference type="EMBL" id="MQL94985.1"/>
    </source>
</evidence>
<protein>
    <submittedName>
        <fullName evidence="3">Uncharacterized protein</fullName>
    </submittedName>
</protein>
<keyword evidence="4" id="KW-1185">Reference proteome</keyword>
<dbReference type="AlphaFoldDB" id="A0A843VGA0"/>
<gene>
    <name evidence="3" type="ORF">Taro_027648</name>
</gene>
<comment type="caution">
    <text evidence="3">The sequence shown here is derived from an EMBL/GenBank/DDBJ whole genome shotgun (WGS) entry which is preliminary data.</text>
</comment>
<dbReference type="EMBL" id="NMUH01001738">
    <property type="protein sequence ID" value="MQL94985.1"/>
    <property type="molecule type" value="Genomic_DNA"/>
</dbReference>
<feature type="compositionally biased region" description="Basic and acidic residues" evidence="2">
    <location>
        <begin position="530"/>
        <end position="546"/>
    </location>
</feature>
<keyword evidence="1" id="KW-0175">Coiled coil</keyword>
<name>A0A843VGA0_COLES</name>
<evidence type="ECO:0000256" key="2">
    <source>
        <dbReference type="SAM" id="MobiDB-lite"/>
    </source>
</evidence>
<accession>A0A843VGA0</accession>
<proteinExistence type="predicted"/>
<reference evidence="3" key="1">
    <citation type="submission" date="2017-07" db="EMBL/GenBank/DDBJ databases">
        <title>Taro Niue Genome Assembly and Annotation.</title>
        <authorList>
            <person name="Atibalentja N."/>
            <person name="Keating K."/>
            <person name="Fields C.J."/>
        </authorList>
    </citation>
    <scope>NUCLEOTIDE SEQUENCE</scope>
    <source>
        <strain evidence="3">Niue_2</strain>
        <tissue evidence="3">Leaf</tissue>
    </source>
</reference>
<feature type="region of interest" description="Disordered" evidence="2">
    <location>
        <begin position="259"/>
        <end position="301"/>
    </location>
</feature>
<feature type="region of interest" description="Disordered" evidence="2">
    <location>
        <begin position="151"/>
        <end position="215"/>
    </location>
</feature>